<feature type="signal peptide" evidence="14">
    <location>
        <begin position="1"/>
        <end position="17"/>
    </location>
</feature>
<dbReference type="Proteomes" id="UP000001811">
    <property type="component" value="Chromosome 13"/>
</dbReference>
<dbReference type="Pfam" id="PF07654">
    <property type="entry name" value="C1-set"/>
    <property type="match status" value="1"/>
</dbReference>
<feature type="transmembrane region" description="Helical" evidence="13">
    <location>
        <begin position="301"/>
        <end position="322"/>
    </location>
</feature>
<gene>
    <name evidence="16" type="primary">CD1D</name>
</gene>
<evidence type="ECO:0000259" key="15">
    <source>
        <dbReference type="PROSITE" id="PS50835"/>
    </source>
</evidence>
<dbReference type="Ensembl" id="ENSOCUT00000050863.1">
    <property type="protein sequence ID" value="ENSOCUP00000034033.1"/>
    <property type="gene ID" value="ENSOCUG00000008307.4"/>
</dbReference>
<dbReference type="FunFam" id="3.30.500.10:FF:000002">
    <property type="entry name" value="Antigen-presenting glycoprotein CD1d1"/>
    <property type="match status" value="1"/>
</dbReference>
<sequence length="339" mass="38020">MGPLLFLLLLGLHKVSGSSELLQRSFPFHGLQISSFVSSSQARTDCLAWLGELQTHSWSNDSDSIRFLKPWSQGTFNLQQWEQVQNELWVYRLSFTRDIQDFVKLLKLTYPIELQVFAGCEMHPGNASESFFHVAYQGMHVLSFRGTLWEAAPGTPPFVKLVVKELNLDHGTREMIQELLNNTCPQFVSGLIEAGRSELEKQVKPEAWLSSGPSPGPGRLLLVCRVSGFYPKPVQVMWMRGDQKQPHTRQGDFLPNADGTWYLRVTLDVAAGDAAGLSCRVKHSSLGGQDIVLYWEHHTSIGFILLTVIVLLVLLAGLAIWFGKRWTHNCSPCTVASLK</sequence>
<reference evidence="16" key="2">
    <citation type="submission" date="2025-08" db="UniProtKB">
        <authorList>
            <consortium name="Ensembl"/>
        </authorList>
    </citation>
    <scope>IDENTIFICATION</scope>
    <source>
        <strain evidence="16">Thorbecke</strain>
    </source>
</reference>
<dbReference type="PANTHER" id="PTHR16675:SF175">
    <property type="entry name" value="ANTIGEN-PRESENTING GLYCOPROTEIN CD1D"/>
    <property type="match status" value="1"/>
</dbReference>
<keyword evidence="17" id="KW-1185">Reference proteome</keyword>
<evidence type="ECO:0000256" key="11">
    <source>
        <dbReference type="ARBA" id="ARBA00023319"/>
    </source>
</evidence>
<dbReference type="SUPFAM" id="SSF54452">
    <property type="entry name" value="MHC antigen-recognition domain"/>
    <property type="match status" value="1"/>
</dbReference>
<comment type="subcellular location">
    <subcellularLocation>
        <location evidence="1">Cell membrane</location>
        <topology evidence="1">Single-pass type I membrane protein</topology>
    </subcellularLocation>
    <subcellularLocation>
        <location evidence="2">Endosome membrane</location>
    </subcellularLocation>
    <subcellularLocation>
        <location evidence="3">Lysosome membrane</location>
    </subcellularLocation>
</comment>
<dbReference type="InterPro" id="IPR003597">
    <property type="entry name" value="Ig_C1-set"/>
</dbReference>
<keyword evidence="13" id="KW-0812">Transmembrane</keyword>
<dbReference type="CDD" id="cd21029">
    <property type="entry name" value="IgC1_CD1"/>
    <property type="match status" value="1"/>
</dbReference>
<dbReference type="GO" id="GO:0048006">
    <property type="term" value="P:antigen processing and presentation, endogenous lipid antigen via MHC class Ib"/>
    <property type="evidence" value="ECO:0007669"/>
    <property type="project" value="TreeGrafter"/>
</dbReference>
<dbReference type="GO" id="GO:0030883">
    <property type="term" value="F:endogenous lipid antigen binding"/>
    <property type="evidence" value="ECO:0007669"/>
    <property type="project" value="TreeGrafter"/>
</dbReference>
<dbReference type="InterPro" id="IPR037055">
    <property type="entry name" value="MHC_I-like_Ag-recog_sf"/>
</dbReference>
<reference evidence="16 17" key="1">
    <citation type="journal article" date="2011" name="Nature">
        <title>A high-resolution map of human evolutionary constraint using 29 mammals.</title>
        <authorList>
            <person name="Lindblad-Toh K."/>
            <person name="Garber M."/>
            <person name="Zuk O."/>
            <person name="Lin M.F."/>
            <person name="Parker B.J."/>
            <person name="Washietl S."/>
            <person name="Kheradpour P."/>
            <person name="Ernst J."/>
            <person name="Jordan G."/>
            <person name="Mauceli E."/>
            <person name="Ward L.D."/>
            <person name="Lowe C.B."/>
            <person name="Holloway A.K."/>
            <person name="Clamp M."/>
            <person name="Gnerre S."/>
            <person name="Alfoldi J."/>
            <person name="Beal K."/>
            <person name="Chang J."/>
            <person name="Clawson H."/>
            <person name="Cuff J."/>
            <person name="Di Palma F."/>
            <person name="Fitzgerald S."/>
            <person name="Flicek P."/>
            <person name="Guttman M."/>
            <person name="Hubisz M.J."/>
            <person name="Jaffe D.B."/>
            <person name="Jungreis I."/>
            <person name="Kent W.J."/>
            <person name="Kostka D."/>
            <person name="Lara M."/>
            <person name="Martins A.L."/>
            <person name="Massingham T."/>
            <person name="Moltke I."/>
            <person name="Raney B.J."/>
            <person name="Rasmussen M.D."/>
            <person name="Robinson J."/>
            <person name="Stark A."/>
            <person name="Vilella A.J."/>
            <person name="Wen J."/>
            <person name="Xie X."/>
            <person name="Zody M.C."/>
            <person name="Baldwin J."/>
            <person name="Bloom T."/>
            <person name="Chin C.W."/>
            <person name="Heiman D."/>
            <person name="Nicol R."/>
            <person name="Nusbaum C."/>
            <person name="Young S."/>
            <person name="Wilkinson J."/>
            <person name="Worley K.C."/>
            <person name="Kovar C.L."/>
            <person name="Muzny D.M."/>
            <person name="Gibbs R.A."/>
            <person name="Cree A."/>
            <person name="Dihn H.H."/>
            <person name="Fowler G."/>
            <person name="Jhangiani S."/>
            <person name="Joshi V."/>
            <person name="Lee S."/>
            <person name="Lewis L.R."/>
            <person name="Nazareth L.V."/>
            <person name="Okwuonu G."/>
            <person name="Santibanez J."/>
            <person name="Warren W.C."/>
            <person name="Mardis E.R."/>
            <person name="Weinstock G.M."/>
            <person name="Wilson R.K."/>
            <person name="Delehaunty K."/>
            <person name="Dooling D."/>
            <person name="Fronik C."/>
            <person name="Fulton L."/>
            <person name="Fulton B."/>
            <person name="Graves T."/>
            <person name="Minx P."/>
            <person name="Sodergren E."/>
            <person name="Birney E."/>
            <person name="Margulies E.H."/>
            <person name="Herrero J."/>
            <person name="Green E.D."/>
            <person name="Haussler D."/>
            <person name="Siepel A."/>
            <person name="Goldman N."/>
            <person name="Pollard K.S."/>
            <person name="Pedersen J.S."/>
            <person name="Lander E.S."/>
            <person name="Kellis M."/>
        </authorList>
    </citation>
    <scope>NUCLEOTIDE SEQUENCE [LARGE SCALE GENOMIC DNA]</scope>
    <source>
        <strain evidence="16 17">Thorbecke inbred</strain>
    </source>
</reference>
<organism evidence="16 17">
    <name type="scientific">Oryctolagus cuniculus</name>
    <name type="common">Rabbit</name>
    <dbReference type="NCBI Taxonomy" id="9986"/>
    <lineage>
        <taxon>Eukaryota</taxon>
        <taxon>Metazoa</taxon>
        <taxon>Chordata</taxon>
        <taxon>Craniata</taxon>
        <taxon>Vertebrata</taxon>
        <taxon>Euteleostomi</taxon>
        <taxon>Mammalia</taxon>
        <taxon>Eutheria</taxon>
        <taxon>Euarchontoglires</taxon>
        <taxon>Glires</taxon>
        <taxon>Lagomorpha</taxon>
        <taxon>Leporidae</taxon>
        <taxon>Oryctolagus</taxon>
    </lineage>
</organism>
<evidence type="ECO:0000313" key="16">
    <source>
        <dbReference type="Ensembl" id="ENSOCUP00000034033.1"/>
    </source>
</evidence>
<dbReference type="Bgee" id="ENSOCUG00000008307">
    <property type="expression patterns" value="Expressed in lung and 18 other cell types or tissues"/>
</dbReference>
<evidence type="ECO:0000256" key="9">
    <source>
        <dbReference type="ARBA" id="ARBA00023180"/>
    </source>
</evidence>
<evidence type="ECO:0000313" key="17">
    <source>
        <dbReference type="Proteomes" id="UP000001811"/>
    </source>
</evidence>
<feature type="domain" description="Ig-like" evidence="15">
    <location>
        <begin position="185"/>
        <end position="285"/>
    </location>
</feature>
<dbReference type="InterPro" id="IPR007110">
    <property type="entry name" value="Ig-like_dom"/>
</dbReference>
<evidence type="ECO:0000256" key="7">
    <source>
        <dbReference type="ARBA" id="ARBA00022859"/>
    </source>
</evidence>
<dbReference type="EMBL" id="AAGW02000350">
    <property type="status" value="NOT_ANNOTATED_CDS"/>
    <property type="molecule type" value="Genomic_DNA"/>
</dbReference>
<keyword evidence="8 13" id="KW-0472">Membrane</keyword>
<dbReference type="InterPro" id="IPR050208">
    <property type="entry name" value="MHC_class-I_related"/>
</dbReference>
<dbReference type="GO" id="GO:0009897">
    <property type="term" value="C:external side of plasma membrane"/>
    <property type="evidence" value="ECO:0007669"/>
    <property type="project" value="TreeGrafter"/>
</dbReference>
<dbReference type="EMBL" id="AAGW02000352">
    <property type="status" value="NOT_ANNOTATED_CDS"/>
    <property type="molecule type" value="Genomic_DNA"/>
</dbReference>
<dbReference type="InterPro" id="IPR036179">
    <property type="entry name" value="Ig-like_dom_sf"/>
</dbReference>
<dbReference type="SUPFAM" id="SSF48726">
    <property type="entry name" value="Immunoglobulin"/>
    <property type="match status" value="1"/>
</dbReference>
<name>A0A5F9CK36_RABIT</name>
<proteinExistence type="predicted"/>
<keyword evidence="9" id="KW-0325">Glycoprotein</keyword>
<dbReference type="Pfam" id="PF16497">
    <property type="entry name" value="MHC_I_3"/>
    <property type="match status" value="1"/>
</dbReference>
<evidence type="ECO:0000256" key="5">
    <source>
        <dbReference type="ARBA" id="ARBA00022588"/>
    </source>
</evidence>
<keyword evidence="10" id="KW-0458">Lysosome</keyword>
<keyword evidence="13" id="KW-1133">Transmembrane helix</keyword>
<dbReference type="InterPro" id="IPR011162">
    <property type="entry name" value="MHC_I/II-like_Ag-recog"/>
</dbReference>
<dbReference type="GO" id="GO:0010008">
    <property type="term" value="C:endosome membrane"/>
    <property type="evidence" value="ECO:0007669"/>
    <property type="project" value="UniProtKB-SubCell"/>
</dbReference>
<reference evidence="16" key="3">
    <citation type="submission" date="2025-09" db="UniProtKB">
        <authorList>
            <consortium name="Ensembl"/>
        </authorList>
    </citation>
    <scope>IDENTIFICATION</scope>
    <source>
        <strain evidence="16">Thorbecke</strain>
    </source>
</reference>
<evidence type="ECO:0000256" key="4">
    <source>
        <dbReference type="ARBA" id="ARBA00022475"/>
    </source>
</evidence>
<feature type="chain" id="PRO_5023927751" evidence="14">
    <location>
        <begin position="18"/>
        <end position="339"/>
    </location>
</feature>
<dbReference type="GO" id="GO:0030884">
    <property type="term" value="F:exogenous lipid antigen binding"/>
    <property type="evidence" value="ECO:0007669"/>
    <property type="project" value="TreeGrafter"/>
</dbReference>
<dbReference type="GO" id="GO:0005765">
    <property type="term" value="C:lysosomal membrane"/>
    <property type="evidence" value="ECO:0007669"/>
    <property type="project" value="UniProtKB-SubCell"/>
</dbReference>
<dbReference type="InterPro" id="IPR011161">
    <property type="entry name" value="MHC_I-like_Ag-recog"/>
</dbReference>
<accession>A0A5F9CK36</accession>
<evidence type="ECO:0000256" key="13">
    <source>
        <dbReference type="SAM" id="Phobius"/>
    </source>
</evidence>
<dbReference type="Gene3D" id="2.60.40.10">
    <property type="entry name" value="Immunoglobulins"/>
    <property type="match status" value="1"/>
</dbReference>
<keyword evidence="14" id="KW-0732">Signal</keyword>
<evidence type="ECO:0000256" key="8">
    <source>
        <dbReference type="ARBA" id="ARBA00023136"/>
    </source>
</evidence>
<dbReference type="AlphaFoldDB" id="A0A5F9CK36"/>
<keyword evidence="4" id="KW-1003">Cell membrane</keyword>
<comment type="function">
    <text evidence="12">Antigen-presenting protein that binds self and non-self glycolipids and presents them to T-cell receptors on natural killer T-cells.</text>
</comment>
<keyword evidence="11" id="KW-0393">Immunoglobulin domain</keyword>
<evidence type="ECO:0000256" key="1">
    <source>
        <dbReference type="ARBA" id="ARBA00004251"/>
    </source>
</evidence>
<keyword evidence="5" id="KW-0399">Innate immunity</keyword>
<dbReference type="InterPro" id="IPR013783">
    <property type="entry name" value="Ig-like_fold"/>
</dbReference>
<dbReference type="Gene3D" id="3.30.500.10">
    <property type="entry name" value="MHC class I-like antigen recognition-like"/>
    <property type="match status" value="1"/>
</dbReference>
<evidence type="ECO:0000256" key="12">
    <source>
        <dbReference type="ARBA" id="ARBA00037531"/>
    </source>
</evidence>
<dbReference type="PROSITE" id="PS50835">
    <property type="entry name" value="IG_LIKE"/>
    <property type="match status" value="1"/>
</dbReference>
<keyword evidence="6" id="KW-0967">Endosome</keyword>
<dbReference type="GO" id="GO:0051135">
    <property type="term" value="P:positive regulation of NK T cell activation"/>
    <property type="evidence" value="ECO:0007669"/>
    <property type="project" value="UniProtKB-ARBA"/>
</dbReference>
<dbReference type="GO" id="GO:0045087">
    <property type="term" value="P:innate immune response"/>
    <property type="evidence" value="ECO:0007669"/>
    <property type="project" value="UniProtKB-KW"/>
</dbReference>
<dbReference type="GO" id="GO:0001916">
    <property type="term" value="P:positive regulation of T cell mediated cytotoxicity"/>
    <property type="evidence" value="ECO:0007669"/>
    <property type="project" value="TreeGrafter"/>
</dbReference>
<evidence type="ECO:0000256" key="3">
    <source>
        <dbReference type="ARBA" id="ARBA00004656"/>
    </source>
</evidence>
<protein>
    <submittedName>
        <fullName evidence="16">CD1c molecule</fullName>
    </submittedName>
</protein>
<dbReference type="GO" id="GO:0048007">
    <property type="term" value="P:antigen processing and presentation, exogenous lipid antigen via MHC class Ib"/>
    <property type="evidence" value="ECO:0007669"/>
    <property type="project" value="TreeGrafter"/>
</dbReference>
<dbReference type="SMART" id="SM00407">
    <property type="entry name" value="IGc1"/>
    <property type="match status" value="1"/>
</dbReference>
<evidence type="ECO:0000256" key="10">
    <source>
        <dbReference type="ARBA" id="ARBA00023228"/>
    </source>
</evidence>
<dbReference type="GO" id="GO:0071723">
    <property type="term" value="F:lipopeptide binding"/>
    <property type="evidence" value="ECO:0007669"/>
    <property type="project" value="TreeGrafter"/>
</dbReference>
<evidence type="ECO:0000256" key="2">
    <source>
        <dbReference type="ARBA" id="ARBA00004608"/>
    </source>
</evidence>
<evidence type="ECO:0000256" key="14">
    <source>
        <dbReference type="SAM" id="SignalP"/>
    </source>
</evidence>
<dbReference type="FunFam" id="2.60.40.10:FF:000254">
    <property type="entry name" value="Antigen-presenting glycoprotein CD1d1"/>
    <property type="match status" value="1"/>
</dbReference>
<dbReference type="GeneTree" id="ENSGT01120000271825"/>
<dbReference type="GO" id="GO:0032753">
    <property type="term" value="P:positive regulation of interleukin-4 production"/>
    <property type="evidence" value="ECO:0007669"/>
    <property type="project" value="UniProtKB-ARBA"/>
</dbReference>
<evidence type="ECO:0000256" key="6">
    <source>
        <dbReference type="ARBA" id="ARBA00022753"/>
    </source>
</evidence>
<dbReference type="PANTHER" id="PTHR16675">
    <property type="entry name" value="MHC CLASS I-RELATED"/>
    <property type="match status" value="1"/>
</dbReference>
<dbReference type="GO" id="GO:0005615">
    <property type="term" value="C:extracellular space"/>
    <property type="evidence" value="ECO:0007669"/>
    <property type="project" value="TreeGrafter"/>
</dbReference>
<dbReference type="EMBL" id="AAGW02000351">
    <property type="status" value="NOT_ANNOTATED_CDS"/>
    <property type="molecule type" value="Genomic_DNA"/>
</dbReference>
<keyword evidence="7" id="KW-0391">Immunity</keyword>